<keyword evidence="1" id="KW-1133">Transmembrane helix</keyword>
<evidence type="ECO:0000259" key="2">
    <source>
        <dbReference type="Pfam" id="PF21946"/>
    </source>
</evidence>
<accession>A0A7K0J7U2</accession>
<reference evidence="3 4" key="1">
    <citation type="submission" date="2019-08" db="EMBL/GenBank/DDBJ databases">
        <title>In-depth cultivation of the pig gut microbiome towards novel bacterial diversity and tailored functional studies.</title>
        <authorList>
            <person name="Wylensek D."/>
            <person name="Hitch T.C.A."/>
            <person name="Clavel T."/>
        </authorList>
    </citation>
    <scope>NUCLEOTIDE SEQUENCE [LARGE SCALE GENOMIC DNA]</scope>
    <source>
        <strain evidence="3 4">WCA-380-WT-3A</strain>
    </source>
</reference>
<evidence type="ECO:0000313" key="4">
    <source>
        <dbReference type="Proteomes" id="UP000466104"/>
    </source>
</evidence>
<dbReference type="PROSITE" id="PS51257">
    <property type="entry name" value="PROKAR_LIPOPROTEIN"/>
    <property type="match status" value="1"/>
</dbReference>
<keyword evidence="1" id="KW-0812">Transmembrane</keyword>
<keyword evidence="1" id="KW-0472">Membrane</keyword>
<name>A0A7K0J7U2_9ACTN</name>
<organism evidence="3 4">
    <name type="scientific">Cutibacterium porci</name>
    <dbReference type="NCBI Taxonomy" id="2605781"/>
    <lineage>
        <taxon>Bacteria</taxon>
        <taxon>Bacillati</taxon>
        <taxon>Actinomycetota</taxon>
        <taxon>Actinomycetes</taxon>
        <taxon>Propionibacteriales</taxon>
        <taxon>Propionibacteriaceae</taxon>
        <taxon>Cutibacterium</taxon>
    </lineage>
</organism>
<dbReference type="RefSeq" id="WP_154563820.1">
    <property type="nucleotide sequence ID" value="NZ_VUMG01000003.1"/>
</dbReference>
<feature type="domain" description="LppM" evidence="2">
    <location>
        <begin position="27"/>
        <end position="201"/>
    </location>
</feature>
<feature type="transmembrane region" description="Helical" evidence="1">
    <location>
        <begin position="224"/>
        <end position="247"/>
    </location>
</feature>
<dbReference type="EMBL" id="VUMG01000003">
    <property type="protein sequence ID" value="MSS46031.1"/>
    <property type="molecule type" value="Genomic_DNA"/>
</dbReference>
<keyword evidence="4" id="KW-1185">Reference proteome</keyword>
<sequence>MVTTRRSARYLLALLVVPLVVLSGCGKINAGFVIKDEDHIDVAVTVGVPTSGVNEEENDRYDGFATRIRDCSTIISPGSSLAGNVRVTSFSDGTYVGCTITGTMTSADLNTHIPWPQCGATPSSGPANRGANPIDIAFDDRTIHFHVDGSAFSDCVPGIDSRDIGGGADVVNFRVSVAFPGTVLSHSGSSTVDGNTVTWTDVNDLVSAQGLTAAGKDESGLPSWVWGIGALVALAIGGAVAAVVVSATRPKRR</sequence>
<gene>
    <name evidence="3" type="ORF">FYJ43_08260</name>
</gene>
<evidence type="ECO:0000313" key="3">
    <source>
        <dbReference type="EMBL" id="MSS46031.1"/>
    </source>
</evidence>
<dbReference type="InterPro" id="IPR053807">
    <property type="entry name" value="LppM"/>
</dbReference>
<evidence type="ECO:0000256" key="1">
    <source>
        <dbReference type="SAM" id="Phobius"/>
    </source>
</evidence>
<comment type="caution">
    <text evidence="3">The sequence shown here is derived from an EMBL/GenBank/DDBJ whole genome shotgun (WGS) entry which is preliminary data.</text>
</comment>
<dbReference type="AlphaFoldDB" id="A0A7K0J7U2"/>
<protein>
    <recommendedName>
        <fullName evidence="2">LppM domain-containing protein</fullName>
    </recommendedName>
</protein>
<dbReference type="Proteomes" id="UP000466104">
    <property type="component" value="Unassembled WGS sequence"/>
</dbReference>
<dbReference type="Pfam" id="PF21946">
    <property type="entry name" value="LppM"/>
    <property type="match status" value="1"/>
</dbReference>
<proteinExistence type="predicted"/>